<reference evidence="1" key="1">
    <citation type="journal article" date="2014" name="Int. J. Syst. Evol. Microbiol.">
        <title>Complete genome sequence of Corynebacterium casei LMG S-19264T (=DSM 44701T), isolated from a smear-ripened cheese.</title>
        <authorList>
            <consortium name="US DOE Joint Genome Institute (JGI-PGF)"/>
            <person name="Walter F."/>
            <person name="Albersmeier A."/>
            <person name="Kalinowski J."/>
            <person name="Ruckert C."/>
        </authorList>
    </citation>
    <scope>NUCLEOTIDE SEQUENCE</scope>
    <source>
        <strain evidence="1">CGMCC 1.15794</strain>
    </source>
</reference>
<proteinExistence type="predicted"/>
<comment type="caution">
    <text evidence="1">The sequence shown here is derived from an EMBL/GenBank/DDBJ whole genome shotgun (WGS) entry which is preliminary data.</text>
</comment>
<dbReference type="Gene3D" id="3.30.530.20">
    <property type="match status" value="1"/>
</dbReference>
<evidence type="ECO:0000313" key="2">
    <source>
        <dbReference type="Proteomes" id="UP000657592"/>
    </source>
</evidence>
<dbReference type="InterPro" id="IPR023393">
    <property type="entry name" value="START-like_dom_sf"/>
</dbReference>
<name>A0A917IGY0_9MICO</name>
<dbReference type="SUPFAM" id="SSF55961">
    <property type="entry name" value="Bet v1-like"/>
    <property type="match status" value="1"/>
</dbReference>
<keyword evidence="2" id="KW-1185">Reference proteome</keyword>
<evidence type="ECO:0000313" key="1">
    <source>
        <dbReference type="EMBL" id="GGH45407.1"/>
    </source>
</evidence>
<sequence>MTTQEFFKKRVRARMARTGERYAAARRAMLAKRAPMPDKPGWVSEPEIGDARIREKTGHDWAEWVALIDAGPGRDAGHSAIAAWVEQEHGVDAWWAQGVTVGYERITGLRLPGQMKDGTFTVSRTRTLDLDGAALRSLLDDDDARAGLLPGLLSTARSRPAAKAPRFAIVDAASGEEAGILQFRIEQTATGCALVVTHEKLPDVATAESWKRYWSDWLDDLAAQ</sequence>
<dbReference type="InterPro" id="IPR025629">
    <property type="entry name" value="DUF4287"/>
</dbReference>
<accession>A0A917IGY0</accession>
<reference evidence="1" key="2">
    <citation type="submission" date="2020-09" db="EMBL/GenBank/DDBJ databases">
        <authorList>
            <person name="Sun Q."/>
            <person name="Zhou Y."/>
        </authorList>
    </citation>
    <scope>NUCLEOTIDE SEQUENCE</scope>
    <source>
        <strain evidence="1">CGMCC 1.15794</strain>
    </source>
</reference>
<organism evidence="1 2">
    <name type="scientific">Microbacterium album</name>
    <dbReference type="NCBI Taxonomy" id="2053191"/>
    <lineage>
        <taxon>Bacteria</taxon>
        <taxon>Bacillati</taxon>
        <taxon>Actinomycetota</taxon>
        <taxon>Actinomycetes</taxon>
        <taxon>Micrococcales</taxon>
        <taxon>Microbacteriaceae</taxon>
        <taxon>Microbacterium</taxon>
    </lineage>
</organism>
<protein>
    <recommendedName>
        <fullName evidence="3">DUF4287 domain-containing protein</fullName>
    </recommendedName>
</protein>
<dbReference type="EMBL" id="BMJY01000008">
    <property type="protein sequence ID" value="GGH45407.1"/>
    <property type="molecule type" value="Genomic_DNA"/>
</dbReference>
<dbReference type="Proteomes" id="UP000657592">
    <property type="component" value="Unassembled WGS sequence"/>
</dbReference>
<dbReference type="Pfam" id="PF14117">
    <property type="entry name" value="DUF4287"/>
    <property type="match status" value="1"/>
</dbReference>
<dbReference type="RefSeq" id="WP_188756217.1">
    <property type="nucleotide sequence ID" value="NZ_BMJY01000008.1"/>
</dbReference>
<gene>
    <name evidence="1" type="ORF">GCM10010921_20780</name>
</gene>
<dbReference type="AlphaFoldDB" id="A0A917IGY0"/>
<evidence type="ECO:0008006" key="3">
    <source>
        <dbReference type="Google" id="ProtNLM"/>
    </source>
</evidence>